<name>A0ACC2LJW3_PERAE</name>
<evidence type="ECO:0000313" key="2">
    <source>
        <dbReference type="Proteomes" id="UP001234297"/>
    </source>
</evidence>
<dbReference type="EMBL" id="CM056816">
    <property type="protein sequence ID" value="KAJ8633545.1"/>
    <property type="molecule type" value="Genomic_DNA"/>
</dbReference>
<comment type="caution">
    <text evidence="1">The sequence shown here is derived from an EMBL/GenBank/DDBJ whole genome shotgun (WGS) entry which is preliminary data.</text>
</comment>
<gene>
    <name evidence="1" type="ORF">MRB53_026881</name>
</gene>
<proteinExistence type="predicted"/>
<accession>A0ACC2LJW3</accession>
<organism evidence="1 2">
    <name type="scientific">Persea americana</name>
    <name type="common">Avocado</name>
    <dbReference type="NCBI Taxonomy" id="3435"/>
    <lineage>
        <taxon>Eukaryota</taxon>
        <taxon>Viridiplantae</taxon>
        <taxon>Streptophyta</taxon>
        <taxon>Embryophyta</taxon>
        <taxon>Tracheophyta</taxon>
        <taxon>Spermatophyta</taxon>
        <taxon>Magnoliopsida</taxon>
        <taxon>Magnoliidae</taxon>
        <taxon>Laurales</taxon>
        <taxon>Lauraceae</taxon>
        <taxon>Persea</taxon>
    </lineage>
</organism>
<keyword evidence="2" id="KW-1185">Reference proteome</keyword>
<dbReference type="Proteomes" id="UP001234297">
    <property type="component" value="Chromosome 8"/>
</dbReference>
<evidence type="ECO:0000313" key="1">
    <source>
        <dbReference type="EMBL" id="KAJ8633545.1"/>
    </source>
</evidence>
<reference evidence="1 2" key="1">
    <citation type="journal article" date="2022" name="Hortic Res">
        <title>A haplotype resolved chromosomal level avocado genome allows analysis of novel avocado genes.</title>
        <authorList>
            <person name="Nath O."/>
            <person name="Fletcher S.J."/>
            <person name="Hayward A."/>
            <person name="Shaw L.M."/>
            <person name="Masouleh A.K."/>
            <person name="Furtado A."/>
            <person name="Henry R.J."/>
            <person name="Mitter N."/>
        </authorList>
    </citation>
    <scope>NUCLEOTIDE SEQUENCE [LARGE SCALE GENOMIC DNA]</scope>
    <source>
        <strain evidence="2">cv. Hass</strain>
    </source>
</reference>
<protein>
    <submittedName>
        <fullName evidence="1">Uncharacterized protein</fullName>
    </submittedName>
</protein>
<sequence length="174" mass="19311">MTVGDRIQRERKSAVCFGGRTDRIIRPLLVSVPPSMTSLPFPNPNNYSTNPNTNAVILNTTGWHSCHFTHQIFHFTKPLPNSSSALQNTNSVCVDGNSTIEHVLEEKSSSSSSSFKKSQTESESLLGFLVSESKALCVYELHRFSRFIFQAQDLILLLLNLSSLVSQLLSVIPK</sequence>